<dbReference type="GO" id="GO:0022857">
    <property type="term" value="F:transmembrane transporter activity"/>
    <property type="evidence" value="ECO:0007669"/>
    <property type="project" value="InterPro"/>
</dbReference>
<sequence length="435" mass="43596">MVTAQLMVGVDATILALAIPGMTADLQLSTEAVAWVMAGYVLVAGALMIAGGRIAQAAGYARMMTLGLVTFGLASAVGGAADAGWILIGARLAQGVGAAAMTPAAMARLSAAFPGDDRAKAYGIFGMIMGSGTAIGLLFGGVLTQVSGWRACMYVNLVFVAISLVLSAFARDRVEPSPGHGRGWWGGVVLGVGVALVIQALTVVDTPGPAAALALAGIAVVGLFAATDRRAATPMIPVVLFQNATRRIAYYALFLWGIATIATFVAASGSLQREHHLAPLAVGALFLIYPAAVQIGLAIARRLCGTLSPVRSIGLGLALIGVGQAVLALSPDGVAAILAALGLMGLGTSQVMPNANSAMNQDAGPHAGVAGAVGTTLQQLGGSFGLAIPVAFAAWTTHAASVTALLLLSASLLALRQPQVTTTPIASTEPKEASA</sequence>
<name>A0A0N9HT46_9PSEU</name>
<keyword evidence="6 7" id="KW-0472">Membrane</keyword>
<dbReference type="STRING" id="860235.AOZ06_16095"/>
<dbReference type="InterPro" id="IPR011701">
    <property type="entry name" value="MFS"/>
</dbReference>
<evidence type="ECO:0000256" key="7">
    <source>
        <dbReference type="SAM" id="Phobius"/>
    </source>
</evidence>
<feature type="transmembrane region" description="Helical" evidence="7">
    <location>
        <begin position="312"/>
        <end position="344"/>
    </location>
</feature>
<comment type="subcellular location">
    <subcellularLocation>
        <location evidence="1">Cell membrane</location>
        <topology evidence="1">Multi-pass membrane protein</topology>
    </subcellularLocation>
</comment>
<dbReference type="InterPro" id="IPR036259">
    <property type="entry name" value="MFS_trans_sf"/>
</dbReference>
<dbReference type="PANTHER" id="PTHR42718">
    <property type="entry name" value="MAJOR FACILITATOR SUPERFAMILY MULTIDRUG TRANSPORTER MFSC"/>
    <property type="match status" value="1"/>
</dbReference>
<keyword evidence="2" id="KW-0813">Transport</keyword>
<keyword evidence="3" id="KW-1003">Cell membrane</keyword>
<accession>A0A0N9HT46</accession>
<evidence type="ECO:0000256" key="2">
    <source>
        <dbReference type="ARBA" id="ARBA00022448"/>
    </source>
</evidence>
<feature type="transmembrane region" description="Helical" evidence="7">
    <location>
        <begin position="148"/>
        <end position="170"/>
    </location>
</feature>
<evidence type="ECO:0000256" key="5">
    <source>
        <dbReference type="ARBA" id="ARBA00022989"/>
    </source>
</evidence>
<dbReference type="InterPro" id="IPR020846">
    <property type="entry name" value="MFS_dom"/>
</dbReference>
<organism evidence="9 10">
    <name type="scientific">Kibdelosporangium phytohabitans</name>
    <dbReference type="NCBI Taxonomy" id="860235"/>
    <lineage>
        <taxon>Bacteria</taxon>
        <taxon>Bacillati</taxon>
        <taxon>Actinomycetota</taxon>
        <taxon>Actinomycetes</taxon>
        <taxon>Pseudonocardiales</taxon>
        <taxon>Pseudonocardiaceae</taxon>
        <taxon>Kibdelosporangium</taxon>
    </lineage>
</organism>
<feature type="transmembrane region" description="Helical" evidence="7">
    <location>
        <begin position="210"/>
        <end position="227"/>
    </location>
</feature>
<dbReference type="EMBL" id="CP012752">
    <property type="protein sequence ID" value="ALG08229.1"/>
    <property type="molecule type" value="Genomic_DNA"/>
</dbReference>
<feature type="transmembrane region" description="Helical" evidence="7">
    <location>
        <begin position="182"/>
        <end position="204"/>
    </location>
</feature>
<feature type="domain" description="Major facilitator superfamily (MFS) profile" evidence="8">
    <location>
        <begin position="1"/>
        <end position="421"/>
    </location>
</feature>
<keyword evidence="10" id="KW-1185">Reference proteome</keyword>
<evidence type="ECO:0000256" key="6">
    <source>
        <dbReference type="ARBA" id="ARBA00023136"/>
    </source>
</evidence>
<dbReference type="Gene3D" id="1.20.1720.10">
    <property type="entry name" value="Multidrug resistance protein D"/>
    <property type="match status" value="1"/>
</dbReference>
<dbReference type="Proteomes" id="UP000063699">
    <property type="component" value="Chromosome"/>
</dbReference>
<dbReference type="Pfam" id="PF07690">
    <property type="entry name" value="MFS_1"/>
    <property type="match status" value="1"/>
</dbReference>
<dbReference type="AlphaFoldDB" id="A0A0N9HT46"/>
<evidence type="ECO:0000256" key="1">
    <source>
        <dbReference type="ARBA" id="ARBA00004651"/>
    </source>
</evidence>
<proteinExistence type="predicted"/>
<protein>
    <recommendedName>
        <fullName evidence="8">Major facilitator superfamily (MFS) profile domain-containing protein</fullName>
    </recommendedName>
</protein>
<keyword evidence="5 7" id="KW-1133">Transmembrane helix</keyword>
<reference evidence="9 10" key="1">
    <citation type="submission" date="2015-07" db="EMBL/GenBank/DDBJ databases">
        <title>Genome sequencing of Kibdelosporangium phytohabitans.</title>
        <authorList>
            <person name="Qin S."/>
            <person name="Xing K."/>
        </authorList>
    </citation>
    <scope>NUCLEOTIDE SEQUENCE [LARGE SCALE GENOMIC DNA]</scope>
    <source>
        <strain evidence="9 10">KLBMP1111</strain>
    </source>
</reference>
<feature type="transmembrane region" description="Helical" evidence="7">
    <location>
        <begin position="248"/>
        <end position="271"/>
    </location>
</feature>
<feature type="transmembrane region" description="Helical" evidence="7">
    <location>
        <begin position="92"/>
        <end position="109"/>
    </location>
</feature>
<evidence type="ECO:0000313" key="9">
    <source>
        <dbReference type="EMBL" id="ALG08229.1"/>
    </source>
</evidence>
<feature type="transmembrane region" description="Helical" evidence="7">
    <location>
        <begin position="121"/>
        <end position="142"/>
    </location>
</feature>
<dbReference type="KEGG" id="kphy:AOZ06_16095"/>
<feature type="transmembrane region" description="Helical" evidence="7">
    <location>
        <begin position="277"/>
        <end position="300"/>
    </location>
</feature>
<gene>
    <name evidence="9" type="ORF">AOZ06_16095</name>
</gene>
<dbReference type="SUPFAM" id="SSF103473">
    <property type="entry name" value="MFS general substrate transporter"/>
    <property type="match status" value="1"/>
</dbReference>
<feature type="transmembrane region" description="Helical" evidence="7">
    <location>
        <begin position="32"/>
        <end position="51"/>
    </location>
</feature>
<evidence type="ECO:0000256" key="3">
    <source>
        <dbReference type="ARBA" id="ARBA00022475"/>
    </source>
</evidence>
<dbReference type="CDD" id="cd17321">
    <property type="entry name" value="MFS_MMR_MDR_like"/>
    <property type="match status" value="1"/>
</dbReference>
<feature type="transmembrane region" description="Helical" evidence="7">
    <location>
        <begin position="386"/>
        <end position="408"/>
    </location>
</feature>
<evidence type="ECO:0000313" key="10">
    <source>
        <dbReference type="Proteomes" id="UP000063699"/>
    </source>
</evidence>
<evidence type="ECO:0000256" key="4">
    <source>
        <dbReference type="ARBA" id="ARBA00022692"/>
    </source>
</evidence>
<keyword evidence="4 7" id="KW-0812">Transmembrane</keyword>
<evidence type="ECO:0000259" key="8">
    <source>
        <dbReference type="PROSITE" id="PS50850"/>
    </source>
</evidence>
<dbReference type="GO" id="GO:0005886">
    <property type="term" value="C:plasma membrane"/>
    <property type="evidence" value="ECO:0007669"/>
    <property type="project" value="UniProtKB-SubCell"/>
</dbReference>
<feature type="transmembrane region" description="Helical" evidence="7">
    <location>
        <begin position="63"/>
        <end position="86"/>
    </location>
</feature>
<dbReference type="PROSITE" id="PS50850">
    <property type="entry name" value="MFS"/>
    <property type="match status" value="1"/>
</dbReference>
<dbReference type="PANTHER" id="PTHR42718:SF46">
    <property type="entry name" value="BLR6921 PROTEIN"/>
    <property type="match status" value="1"/>
</dbReference>
<dbReference type="Gene3D" id="1.20.1250.20">
    <property type="entry name" value="MFS general substrate transporter like domains"/>
    <property type="match status" value="1"/>
</dbReference>